<proteinExistence type="inferred from homology"/>
<dbReference type="InterPro" id="IPR020103">
    <property type="entry name" value="PsdUridine_synth_cat_dom_sf"/>
</dbReference>
<dbReference type="Proteomes" id="UP000643810">
    <property type="component" value="Unassembled WGS sequence"/>
</dbReference>
<keyword evidence="4" id="KW-0694">RNA-binding</keyword>
<dbReference type="Gene3D" id="3.10.290.10">
    <property type="entry name" value="RNA-binding S4 domain"/>
    <property type="match status" value="1"/>
</dbReference>
<evidence type="ECO:0000313" key="8">
    <source>
        <dbReference type="Proteomes" id="UP000643810"/>
    </source>
</evidence>
<dbReference type="RefSeq" id="WP_186853605.1">
    <property type="nucleotide sequence ID" value="NZ_JACOPG010000001.1"/>
</dbReference>
<evidence type="ECO:0000256" key="1">
    <source>
        <dbReference type="ARBA" id="ARBA00000073"/>
    </source>
</evidence>
<comment type="catalytic activity">
    <reaction evidence="1 5">
        <text>a uridine in RNA = a pseudouridine in RNA</text>
        <dbReference type="Rhea" id="RHEA:48348"/>
        <dbReference type="Rhea" id="RHEA-COMP:12068"/>
        <dbReference type="Rhea" id="RHEA-COMP:12069"/>
        <dbReference type="ChEBI" id="CHEBI:65314"/>
        <dbReference type="ChEBI" id="CHEBI:65315"/>
    </reaction>
</comment>
<dbReference type="InterPro" id="IPR006224">
    <property type="entry name" value="PsdUridine_synth_RluA-like_CS"/>
</dbReference>
<comment type="caution">
    <text evidence="7">The sequence shown here is derived from an EMBL/GenBank/DDBJ whole genome shotgun (WGS) entry which is preliminary data.</text>
</comment>
<name>A0ABR7GEG6_9FIRM</name>
<evidence type="ECO:0000256" key="3">
    <source>
        <dbReference type="ARBA" id="ARBA00023235"/>
    </source>
</evidence>
<dbReference type="PROSITE" id="PS01129">
    <property type="entry name" value="PSI_RLU"/>
    <property type="match status" value="1"/>
</dbReference>
<dbReference type="InterPro" id="IPR006145">
    <property type="entry name" value="PsdUridine_synth_RsuA/RluA"/>
</dbReference>
<dbReference type="Gene3D" id="3.30.2350.10">
    <property type="entry name" value="Pseudouridine synthase"/>
    <property type="match status" value="1"/>
</dbReference>
<dbReference type="InterPro" id="IPR050188">
    <property type="entry name" value="RluA_PseudoU_synthase"/>
</dbReference>
<dbReference type="InterPro" id="IPR036986">
    <property type="entry name" value="S4_RNA-bd_sf"/>
</dbReference>
<feature type="domain" description="RNA-binding S4" evidence="6">
    <location>
        <begin position="13"/>
        <end position="68"/>
    </location>
</feature>
<comment type="function">
    <text evidence="5">Responsible for synthesis of pseudouridine from uracil.</text>
</comment>
<dbReference type="InterPro" id="IPR006225">
    <property type="entry name" value="PsdUridine_synth_RluC/D"/>
</dbReference>
<evidence type="ECO:0000259" key="6">
    <source>
        <dbReference type="SMART" id="SM00363"/>
    </source>
</evidence>
<dbReference type="EC" id="5.4.99.-" evidence="5"/>
<dbReference type="InterPro" id="IPR002942">
    <property type="entry name" value="S4_RNA-bd"/>
</dbReference>
<evidence type="ECO:0000256" key="2">
    <source>
        <dbReference type="ARBA" id="ARBA00010876"/>
    </source>
</evidence>
<dbReference type="EMBL" id="JACOPG010000001">
    <property type="protein sequence ID" value="MBC5685171.1"/>
    <property type="molecule type" value="Genomic_DNA"/>
</dbReference>
<sequence>MTEIQITSGQEKQRFDKFLKKYFKAASGGFLYKMLRKKNITLNKKKADGSEILQAGDMIQVFFSDETFSKMRGQEAVSSEYQKLLQVPHELQVVYEDDLMLIVNKPSGMLSQKASESDISLNESILSYLIHEGFLSEETYAVFHPSVANRLDRNTSGIVLAGKTLAGQQFLSDILRDRSAKKIYHCIVRGKVEEEMHLKGYLLKDERSNQVQIFSDETQDAKPIETAYRPLVVGPDATLLEVHLITGRSHQIRAHLASIGHPIAGDPKYGDMVWNKKLRQDFSVRSQLLHAYSITLPDGRTFIADEPEIFSQIMRG</sequence>
<dbReference type="SUPFAM" id="SSF55174">
    <property type="entry name" value="Alpha-L RNA-binding motif"/>
    <property type="match status" value="1"/>
</dbReference>
<dbReference type="CDD" id="cd02869">
    <property type="entry name" value="PseudoU_synth_RluA_like"/>
    <property type="match status" value="1"/>
</dbReference>
<dbReference type="PANTHER" id="PTHR21600:SF87">
    <property type="entry name" value="RNA PSEUDOURIDYLATE SYNTHASE DOMAIN-CONTAINING PROTEIN 1"/>
    <property type="match status" value="1"/>
</dbReference>
<dbReference type="SUPFAM" id="SSF55120">
    <property type="entry name" value="Pseudouridine synthase"/>
    <property type="match status" value="1"/>
</dbReference>
<accession>A0ABR7GEG6</accession>
<reference evidence="7 8" key="1">
    <citation type="submission" date="2020-08" db="EMBL/GenBank/DDBJ databases">
        <title>Genome public.</title>
        <authorList>
            <person name="Liu C."/>
            <person name="Sun Q."/>
        </authorList>
    </citation>
    <scope>NUCLEOTIDE SEQUENCE [LARGE SCALE GENOMIC DNA]</scope>
    <source>
        <strain evidence="7 8">NSJ-9</strain>
    </source>
</reference>
<dbReference type="NCBIfam" id="TIGR00005">
    <property type="entry name" value="rluA_subfam"/>
    <property type="match status" value="1"/>
</dbReference>
<dbReference type="Pfam" id="PF00849">
    <property type="entry name" value="PseudoU_synth_2"/>
    <property type="match status" value="1"/>
</dbReference>
<comment type="similarity">
    <text evidence="2 5">Belongs to the pseudouridine synthase RluA family.</text>
</comment>
<dbReference type="SMART" id="SM00363">
    <property type="entry name" value="S4"/>
    <property type="match status" value="1"/>
</dbReference>
<gene>
    <name evidence="7" type="ORF">H8R94_00850</name>
</gene>
<keyword evidence="3 5" id="KW-0413">Isomerase</keyword>
<evidence type="ECO:0000256" key="4">
    <source>
        <dbReference type="PROSITE-ProRule" id="PRU00182"/>
    </source>
</evidence>
<dbReference type="PANTHER" id="PTHR21600">
    <property type="entry name" value="MITOCHONDRIAL RNA PSEUDOURIDINE SYNTHASE"/>
    <property type="match status" value="1"/>
</dbReference>
<protein>
    <recommendedName>
        <fullName evidence="5">Pseudouridine synthase</fullName>
        <ecNumber evidence="5">5.4.99.-</ecNumber>
    </recommendedName>
</protein>
<evidence type="ECO:0000313" key="7">
    <source>
        <dbReference type="EMBL" id="MBC5685171.1"/>
    </source>
</evidence>
<organism evidence="7 8">
    <name type="scientific">Roseburia lenta</name>
    <dbReference type="NCBI Taxonomy" id="2763061"/>
    <lineage>
        <taxon>Bacteria</taxon>
        <taxon>Bacillati</taxon>
        <taxon>Bacillota</taxon>
        <taxon>Clostridia</taxon>
        <taxon>Lachnospirales</taxon>
        <taxon>Lachnospiraceae</taxon>
        <taxon>Roseburia</taxon>
    </lineage>
</organism>
<keyword evidence="8" id="KW-1185">Reference proteome</keyword>
<dbReference type="PROSITE" id="PS50889">
    <property type="entry name" value="S4"/>
    <property type="match status" value="1"/>
</dbReference>
<evidence type="ECO:0000256" key="5">
    <source>
        <dbReference type="RuleBase" id="RU362028"/>
    </source>
</evidence>